<evidence type="ECO:0000313" key="5">
    <source>
        <dbReference type="Proteomes" id="UP000184226"/>
    </source>
</evidence>
<organism evidence="4 5">
    <name type="scientific">Pollutimonas bauzanensis</name>
    <dbReference type="NCBI Taxonomy" id="658167"/>
    <lineage>
        <taxon>Bacteria</taxon>
        <taxon>Pseudomonadati</taxon>
        <taxon>Pseudomonadota</taxon>
        <taxon>Betaproteobacteria</taxon>
        <taxon>Burkholderiales</taxon>
        <taxon>Alcaligenaceae</taxon>
        <taxon>Pollutimonas</taxon>
    </lineage>
</organism>
<dbReference type="InterPro" id="IPR029058">
    <property type="entry name" value="AB_hydrolase_fold"/>
</dbReference>
<dbReference type="NCBIfam" id="TIGR01840">
    <property type="entry name" value="esterase_phb"/>
    <property type="match status" value="1"/>
</dbReference>
<dbReference type="PANTHER" id="PTHR43037:SF1">
    <property type="entry name" value="BLL1128 PROTEIN"/>
    <property type="match status" value="1"/>
</dbReference>
<dbReference type="GO" id="GO:0016787">
    <property type="term" value="F:hydrolase activity"/>
    <property type="evidence" value="ECO:0007669"/>
    <property type="project" value="UniProtKB-KW"/>
</dbReference>
<dbReference type="GO" id="GO:0005576">
    <property type="term" value="C:extracellular region"/>
    <property type="evidence" value="ECO:0007669"/>
    <property type="project" value="InterPro"/>
</dbReference>
<evidence type="ECO:0000256" key="1">
    <source>
        <dbReference type="ARBA" id="ARBA00022729"/>
    </source>
</evidence>
<dbReference type="InterPro" id="IPR050955">
    <property type="entry name" value="Plant_Biomass_Hydrol_Est"/>
</dbReference>
<evidence type="ECO:0000256" key="2">
    <source>
        <dbReference type="ARBA" id="ARBA00022801"/>
    </source>
</evidence>
<dbReference type="Gene3D" id="3.40.50.1820">
    <property type="entry name" value="alpha/beta hydrolase"/>
    <property type="match status" value="1"/>
</dbReference>
<dbReference type="InterPro" id="IPR010126">
    <property type="entry name" value="Esterase_phb"/>
</dbReference>
<sequence>MKLDQEMFEKMREATKTLLTSGPAAATAAIQQALQKSGRPEHAAPQPSWSQPGWNAPRSRPMRDITPAPGAEASDAADTAETVVADDVVDGLLTRFRISSGPQARQFDLPAFPPFDVPMPSSAPQPGDAGGGGRFISGSYRNEAGSRSYKLYIPSSYQGQALPLMVMLHGCTQDPDDFAAGTRMNAIAEEKQCFVVYPAQTQAANSARCWNWFKAIDQQRDQGEPSIIAGITRKIIGTQHIDASRVYIAGMSAGGAMAVIMGTLYPDLYAAVGVHSGLPYASAHDLPSALAAMKGAAAGPRAGNGSAAGANARLNAIPIIVFHGDRDTTVHPRNGEKTMAQNVPRAESQSAGPASFAMPAQPQPSVRRGKMPDGHAYTQTSHQNAEGRVVAEHWLVHGAAHAWSGGSKRGSYTDAQGPDASQEMMRFFYTQAKRR</sequence>
<keyword evidence="1" id="KW-0732">Signal</keyword>
<protein>
    <submittedName>
        <fullName evidence="4">Esterase, PHB depolymerase family</fullName>
    </submittedName>
</protein>
<dbReference type="SUPFAM" id="SSF53474">
    <property type="entry name" value="alpha/beta-Hydrolases"/>
    <property type="match status" value="1"/>
</dbReference>
<name>A0A1M5ZTH8_9BURK</name>
<reference evidence="4 5" key="1">
    <citation type="submission" date="2016-11" db="EMBL/GenBank/DDBJ databases">
        <authorList>
            <person name="Jaros S."/>
            <person name="Januszkiewicz K."/>
            <person name="Wedrychowicz H."/>
        </authorList>
    </citation>
    <scope>NUCLEOTIDE SEQUENCE [LARGE SCALE GENOMIC DNA]</scope>
    <source>
        <strain evidence="4 5">CGMCC 1.10190</strain>
    </source>
</reference>
<feature type="region of interest" description="Disordered" evidence="3">
    <location>
        <begin position="339"/>
        <end position="378"/>
    </location>
</feature>
<dbReference type="Proteomes" id="UP000184226">
    <property type="component" value="Unassembled WGS sequence"/>
</dbReference>
<dbReference type="STRING" id="658167.SAMN04488135_11851"/>
<accession>A0A1M5ZTH8</accession>
<evidence type="ECO:0000313" key="4">
    <source>
        <dbReference type="EMBL" id="SHI27389.1"/>
    </source>
</evidence>
<evidence type="ECO:0000256" key="3">
    <source>
        <dbReference type="SAM" id="MobiDB-lite"/>
    </source>
</evidence>
<dbReference type="PANTHER" id="PTHR43037">
    <property type="entry name" value="UNNAMED PRODUCT-RELATED"/>
    <property type="match status" value="1"/>
</dbReference>
<keyword evidence="2" id="KW-0378">Hydrolase</keyword>
<keyword evidence="5" id="KW-1185">Reference proteome</keyword>
<dbReference type="AlphaFoldDB" id="A0A1M5ZTH8"/>
<proteinExistence type="predicted"/>
<dbReference type="EMBL" id="FQXE01000018">
    <property type="protein sequence ID" value="SHI27389.1"/>
    <property type="molecule type" value="Genomic_DNA"/>
</dbReference>
<feature type="region of interest" description="Disordered" evidence="3">
    <location>
        <begin position="32"/>
        <end position="79"/>
    </location>
</feature>
<dbReference type="Pfam" id="PF10503">
    <property type="entry name" value="Esterase_PHB"/>
    <property type="match status" value="1"/>
</dbReference>
<dbReference type="RefSeq" id="WP_245801365.1">
    <property type="nucleotide sequence ID" value="NZ_FQXE01000018.1"/>
</dbReference>
<gene>
    <name evidence="4" type="ORF">SAMN04488135_11851</name>
</gene>